<keyword evidence="2" id="KW-1185">Reference proteome</keyword>
<dbReference type="EMBL" id="JANBPG010002835">
    <property type="protein sequence ID" value="KAJ1884480.1"/>
    <property type="molecule type" value="Genomic_DNA"/>
</dbReference>
<proteinExistence type="predicted"/>
<dbReference type="Proteomes" id="UP001150581">
    <property type="component" value="Unassembled WGS sequence"/>
</dbReference>
<evidence type="ECO:0000313" key="1">
    <source>
        <dbReference type="EMBL" id="KAJ1884480.1"/>
    </source>
</evidence>
<reference evidence="1" key="1">
    <citation type="submission" date="2022-07" db="EMBL/GenBank/DDBJ databases">
        <title>Phylogenomic reconstructions and comparative analyses of Kickxellomycotina fungi.</title>
        <authorList>
            <person name="Reynolds N.K."/>
            <person name="Stajich J.E."/>
            <person name="Barry K."/>
            <person name="Grigoriev I.V."/>
            <person name="Crous P."/>
            <person name="Smith M.E."/>
        </authorList>
    </citation>
    <scope>NUCLEOTIDE SEQUENCE</scope>
    <source>
        <strain evidence="1">Benny 63K</strain>
    </source>
</reference>
<dbReference type="EC" id="1.1.1.3" evidence="1"/>
<name>A0ACC1I2L9_9FUNG</name>
<evidence type="ECO:0000313" key="2">
    <source>
        <dbReference type="Proteomes" id="UP001150581"/>
    </source>
</evidence>
<gene>
    <name evidence="1" type="primary">aRA11</name>
    <name evidence="1" type="ORF">LPJ66_010589</name>
</gene>
<keyword evidence="1" id="KW-0560">Oxidoreductase</keyword>
<accession>A0ACC1I2L9</accession>
<feature type="non-terminal residue" evidence="1">
    <location>
        <position position="158"/>
    </location>
</feature>
<sequence>MSHIALNSGHKMPTVGMGLWKIPKSVCADQVYEAIKQGYRLLDGACDYANEKETGQGIRRAISEGLVTRKDLFITSKLWCTYHAKEHVKPALQKTLDDLQLEYLDLYLVHFPIALKFVPFEERYPPEWSYQPGGPVIPANVPFRDTWEGMEALADDGL</sequence>
<organism evidence="1 2">
    <name type="scientific">Kickxella alabastrina</name>
    <dbReference type="NCBI Taxonomy" id="61397"/>
    <lineage>
        <taxon>Eukaryota</taxon>
        <taxon>Fungi</taxon>
        <taxon>Fungi incertae sedis</taxon>
        <taxon>Zoopagomycota</taxon>
        <taxon>Kickxellomycotina</taxon>
        <taxon>Kickxellomycetes</taxon>
        <taxon>Kickxellales</taxon>
        <taxon>Kickxellaceae</taxon>
        <taxon>Kickxella</taxon>
    </lineage>
</organism>
<comment type="caution">
    <text evidence="1">The sequence shown here is derived from an EMBL/GenBank/DDBJ whole genome shotgun (WGS) entry which is preliminary data.</text>
</comment>
<protein>
    <submittedName>
        <fullName evidence="1">Reductase</fullName>
        <ecNumber evidence="1">1.1.1.3</ecNumber>
    </submittedName>
</protein>